<accession>A0A0A9B4A9</accession>
<reference evidence="1" key="1">
    <citation type="submission" date="2014-09" db="EMBL/GenBank/DDBJ databases">
        <authorList>
            <person name="Magalhaes I.L.F."/>
            <person name="Oliveira U."/>
            <person name="Santos F.R."/>
            <person name="Vidigal T.H.D.A."/>
            <person name="Brescovit A.D."/>
            <person name="Santos A.J."/>
        </authorList>
    </citation>
    <scope>NUCLEOTIDE SEQUENCE</scope>
    <source>
        <tissue evidence="1">Shoot tissue taken approximately 20 cm above the soil surface</tissue>
    </source>
</reference>
<dbReference type="AlphaFoldDB" id="A0A0A9B4A9"/>
<sequence>MTLHSRHSTSNSTFVFFCSTIDFIQELFSTPNYECALLKGTQ</sequence>
<dbReference type="EMBL" id="GBRH01239704">
    <property type="protein sequence ID" value="JAD58191.1"/>
    <property type="molecule type" value="Transcribed_RNA"/>
</dbReference>
<proteinExistence type="predicted"/>
<name>A0A0A9B4A9_ARUDO</name>
<protein>
    <submittedName>
        <fullName evidence="1">Uncharacterized protein</fullName>
    </submittedName>
</protein>
<evidence type="ECO:0000313" key="1">
    <source>
        <dbReference type="EMBL" id="JAD58191.1"/>
    </source>
</evidence>
<reference evidence="1" key="2">
    <citation type="journal article" date="2015" name="Data Brief">
        <title>Shoot transcriptome of the giant reed, Arundo donax.</title>
        <authorList>
            <person name="Barrero R.A."/>
            <person name="Guerrero F.D."/>
            <person name="Moolhuijzen P."/>
            <person name="Goolsby J.A."/>
            <person name="Tidwell J."/>
            <person name="Bellgard S.E."/>
            <person name="Bellgard M.I."/>
        </authorList>
    </citation>
    <scope>NUCLEOTIDE SEQUENCE</scope>
    <source>
        <tissue evidence="1">Shoot tissue taken approximately 20 cm above the soil surface</tissue>
    </source>
</reference>
<organism evidence="1">
    <name type="scientific">Arundo donax</name>
    <name type="common">Giant reed</name>
    <name type="synonym">Donax arundinaceus</name>
    <dbReference type="NCBI Taxonomy" id="35708"/>
    <lineage>
        <taxon>Eukaryota</taxon>
        <taxon>Viridiplantae</taxon>
        <taxon>Streptophyta</taxon>
        <taxon>Embryophyta</taxon>
        <taxon>Tracheophyta</taxon>
        <taxon>Spermatophyta</taxon>
        <taxon>Magnoliopsida</taxon>
        <taxon>Liliopsida</taxon>
        <taxon>Poales</taxon>
        <taxon>Poaceae</taxon>
        <taxon>PACMAD clade</taxon>
        <taxon>Arundinoideae</taxon>
        <taxon>Arundineae</taxon>
        <taxon>Arundo</taxon>
    </lineage>
</organism>